<evidence type="ECO:0000259" key="13">
    <source>
        <dbReference type="PROSITE" id="PS50893"/>
    </source>
</evidence>
<keyword evidence="15" id="KW-1185">Reference proteome</keyword>
<dbReference type="Pfam" id="PF12704">
    <property type="entry name" value="MacB_PCD"/>
    <property type="match status" value="1"/>
</dbReference>
<dbReference type="PROSITE" id="PS00211">
    <property type="entry name" value="ABC_TRANSPORTER_1"/>
    <property type="match status" value="1"/>
</dbReference>
<dbReference type="InterPro" id="IPR017911">
    <property type="entry name" value="MacB-like_ATP-bd"/>
</dbReference>
<evidence type="ECO:0000256" key="12">
    <source>
        <dbReference type="SAM" id="Phobius"/>
    </source>
</evidence>
<evidence type="ECO:0000256" key="10">
    <source>
        <dbReference type="ARBA" id="ARBA00023136"/>
    </source>
</evidence>
<organism evidence="14 15">
    <name type="scientific">Lactiplantibacillus fabifermentans DSM 21115</name>
    <dbReference type="NCBI Taxonomy" id="1413187"/>
    <lineage>
        <taxon>Bacteria</taxon>
        <taxon>Bacillati</taxon>
        <taxon>Bacillota</taxon>
        <taxon>Bacilli</taxon>
        <taxon>Lactobacillales</taxon>
        <taxon>Lactobacillaceae</taxon>
        <taxon>Lactiplantibacillus</taxon>
    </lineage>
</organism>
<evidence type="ECO:0000256" key="4">
    <source>
        <dbReference type="ARBA" id="ARBA00022519"/>
    </source>
</evidence>
<feature type="transmembrane region" description="Helical" evidence="12">
    <location>
        <begin position="537"/>
        <end position="561"/>
    </location>
</feature>
<dbReference type="GO" id="GO:0022857">
    <property type="term" value="F:transmembrane transporter activity"/>
    <property type="evidence" value="ECO:0007669"/>
    <property type="project" value="UniProtKB-ARBA"/>
</dbReference>
<accession>A0A0R2NQB4</accession>
<evidence type="ECO:0000256" key="6">
    <source>
        <dbReference type="ARBA" id="ARBA00022741"/>
    </source>
</evidence>
<evidence type="ECO:0000256" key="7">
    <source>
        <dbReference type="ARBA" id="ARBA00022840"/>
    </source>
</evidence>
<dbReference type="FunFam" id="3.40.50.300:FF:000032">
    <property type="entry name" value="Export ABC transporter ATP-binding protein"/>
    <property type="match status" value="1"/>
</dbReference>
<feature type="transmembrane region" description="Helical" evidence="12">
    <location>
        <begin position="623"/>
        <end position="647"/>
    </location>
</feature>
<dbReference type="InterPro" id="IPR003593">
    <property type="entry name" value="AAA+_ATPase"/>
</dbReference>
<dbReference type="SMART" id="SM00382">
    <property type="entry name" value="AAA"/>
    <property type="match status" value="1"/>
</dbReference>
<dbReference type="PANTHER" id="PTHR42798">
    <property type="entry name" value="LIPOPROTEIN-RELEASING SYSTEM ATP-BINDING PROTEIN LOLD"/>
    <property type="match status" value="1"/>
</dbReference>
<evidence type="ECO:0000256" key="8">
    <source>
        <dbReference type="ARBA" id="ARBA00022970"/>
    </source>
</evidence>
<dbReference type="RefSeq" id="WP_033614224.1">
    <property type="nucleotide sequence ID" value="NZ_AYGX02000067.1"/>
</dbReference>
<evidence type="ECO:0000313" key="15">
    <source>
        <dbReference type="Proteomes" id="UP000050920"/>
    </source>
</evidence>
<feature type="domain" description="ABC transporter" evidence="13">
    <location>
        <begin position="4"/>
        <end position="242"/>
    </location>
</feature>
<dbReference type="CDD" id="cd03255">
    <property type="entry name" value="ABC_MJ0796_LolCDE_FtsE"/>
    <property type="match status" value="1"/>
</dbReference>
<evidence type="ECO:0000256" key="9">
    <source>
        <dbReference type="ARBA" id="ARBA00022989"/>
    </source>
</evidence>
<dbReference type="Gene3D" id="3.40.50.300">
    <property type="entry name" value="P-loop containing nucleotide triphosphate hydrolases"/>
    <property type="match status" value="1"/>
</dbReference>
<reference evidence="14 15" key="1">
    <citation type="journal article" date="2015" name="Genome Announc.">
        <title>Expanding the biotechnology potential of lactobacilli through comparative genomics of 213 strains and associated genera.</title>
        <authorList>
            <person name="Sun Z."/>
            <person name="Harris H.M."/>
            <person name="McCann A."/>
            <person name="Guo C."/>
            <person name="Argimon S."/>
            <person name="Zhang W."/>
            <person name="Yang X."/>
            <person name="Jeffery I.B."/>
            <person name="Cooney J.C."/>
            <person name="Kagawa T.F."/>
            <person name="Liu W."/>
            <person name="Song Y."/>
            <person name="Salvetti E."/>
            <person name="Wrobel A."/>
            <person name="Rasinkangas P."/>
            <person name="Parkhill J."/>
            <person name="Rea M.C."/>
            <person name="O'Sullivan O."/>
            <person name="Ritari J."/>
            <person name="Douillard F.P."/>
            <person name="Paul Ross R."/>
            <person name="Yang R."/>
            <person name="Briner A.E."/>
            <person name="Felis G.E."/>
            <person name="de Vos W.M."/>
            <person name="Barrangou R."/>
            <person name="Klaenhammer T.R."/>
            <person name="Caufield P.W."/>
            <person name="Cui Y."/>
            <person name="Zhang H."/>
            <person name="O'Toole P.W."/>
        </authorList>
    </citation>
    <scope>NUCLEOTIDE SEQUENCE [LARGE SCALE GENOMIC DNA]</scope>
    <source>
        <strain evidence="14 15">DSM 21115</strain>
    </source>
</reference>
<dbReference type="Pfam" id="PF02687">
    <property type="entry name" value="FtsX"/>
    <property type="match status" value="1"/>
</dbReference>
<keyword evidence="6" id="KW-0547">Nucleotide-binding</keyword>
<dbReference type="Pfam" id="PF00005">
    <property type="entry name" value="ABC_tran"/>
    <property type="match status" value="1"/>
</dbReference>
<gene>
    <name evidence="14" type="ORF">DY78_GL002852</name>
</gene>
<keyword evidence="8" id="KW-0029">Amino-acid transport</keyword>
<keyword evidence="2" id="KW-0813">Transport</keyword>
<dbReference type="PROSITE" id="PS50893">
    <property type="entry name" value="ABC_TRANSPORTER_2"/>
    <property type="match status" value="1"/>
</dbReference>
<dbReference type="InterPro" id="IPR027417">
    <property type="entry name" value="P-loop_NTPase"/>
</dbReference>
<dbReference type="Proteomes" id="UP000050920">
    <property type="component" value="Unassembled WGS sequence"/>
</dbReference>
<protein>
    <recommendedName>
        <fullName evidence="13">ABC transporter domain-containing protein</fullName>
    </recommendedName>
</protein>
<dbReference type="GO" id="GO:0016887">
    <property type="term" value="F:ATP hydrolysis activity"/>
    <property type="evidence" value="ECO:0007669"/>
    <property type="project" value="InterPro"/>
</dbReference>
<dbReference type="GO" id="GO:0005524">
    <property type="term" value="F:ATP binding"/>
    <property type="evidence" value="ECO:0007669"/>
    <property type="project" value="UniProtKB-KW"/>
</dbReference>
<keyword evidence="3" id="KW-1003">Cell membrane</keyword>
<evidence type="ECO:0000256" key="3">
    <source>
        <dbReference type="ARBA" id="ARBA00022475"/>
    </source>
</evidence>
<feature type="transmembrane region" description="Helical" evidence="12">
    <location>
        <begin position="260"/>
        <end position="283"/>
    </location>
</feature>
<dbReference type="GO" id="GO:0098796">
    <property type="term" value="C:membrane protein complex"/>
    <property type="evidence" value="ECO:0007669"/>
    <property type="project" value="UniProtKB-ARBA"/>
</dbReference>
<evidence type="ECO:0000256" key="5">
    <source>
        <dbReference type="ARBA" id="ARBA00022692"/>
    </source>
</evidence>
<dbReference type="EMBL" id="AYGX02000067">
    <property type="protein sequence ID" value="KRO27829.1"/>
    <property type="molecule type" value="Genomic_DNA"/>
</dbReference>
<keyword evidence="10 12" id="KW-0472">Membrane</keyword>
<dbReference type="GO" id="GO:0006865">
    <property type="term" value="P:amino acid transport"/>
    <property type="evidence" value="ECO:0007669"/>
    <property type="project" value="UniProtKB-KW"/>
</dbReference>
<evidence type="ECO:0000256" key="11">
    <source>
        <dbReference type="ARBA" id="ARBA00038388"/>
    </source>
</evidence>
<dbReference type="SUPFAM" id="SSF52540">
    <property type="entry name" value="P-loop containing nucleoside triphosphate hydrolases"/>
    <property type="match status" value="1"/>
</dbReference>
<dbReference type="GO" id="GO:0005886">
    <property type="term" value="C:plasma membrane"/>
    <property type="evidence" value="ECO:0007669"/>
    <property type="project" value="UniProtKB-SubCell"/>
</dbReference>
<dbReference type="InterPro" id="IPR003838">
    <property type="entry name" value="ABC3_permease_C"/>
</dbReference>
<dbReference type="InterPro" id="IPR017871">
    <property type="entry name" value="ABC_transporter-like_CS"/>
</dbReference>
<keyword evidence="7" id="KW-0067">ATP-binding</keyword>
<keyword evidence="4" id="KW-0997">Cell inner membrane</keyword>
<sequence length="665" mass="73225">MSFLELHNIRKAYTLNHHENVILKGINLNFDRGEFISILGESGGGKSTLMNIIGGLDHQYDGDVLLEGESIRSMHEKRLDKYRRETVGFIFQNFNLVSYLNVLDNVMLSLKMTRESHAEQVKTATGLLKRVGLAEQAHQFPNELSGGQKQRVAIARALASDPDIIIADEPTGALDSQNTLEVMDILYSIAAEGKLVITVTHSQEVADYGTRIVHLDDGQIHDELVIGAPFDEVEKEPTKYRTLGFRQMFKMSMQHMKRMWLRYLLIIFGSSIGISSIVVMLGLGSGIQNYMNHQITSQVNPTAVQVSKKTTKVSTKDRNNAKTAAEYKTAVNKEQIAAAKAAQVTTKEAKQLSAIKHVKTTKLGYYASGVKANYKKQSVSSTLQTDNPTILSKTIKQGTRPQKNQVLIGRKLAKKMMGNKKYKQALGKTVSVKMAAVDKNNKSVTVQKKLKVSGITNSDDTNVIVLPSTVKAMLNTKKVVYRPNFGIVQIDKLAHVKNVEKQIKAIKTDKKKQMFNYTGIGDLIDSLNTYIRLATNVLTGVAGIALLVSAIMIIVVLYVSVSERTREIGVLRALGARKRDISHLFFAEALTIGVLAAIVGIIFGQGWQLLGNTAIWSLIKYPIVRISPMAMVGGMTVSIVISLLAALAPAHMAARLDPVESLSHE</sequence>
<keyword evidence="9 12" id="KW-1133">Transmembrane helix</keyword>
<evidence type="ECO:0000256" key="1">
    <source>
        <dbReference type="ARBA" id="ARBA00004429"/>
    </source>
</evidence>
<dbReference type="AlphaFoldDB" id="A0A0R2NQB4"/>
<comment type="subcellular location">
    <subcellularLocation>
        <location evidence="1">Cell inner membrane</location>
        <topology evidence="1">Multi-pass membrane protein</topology>
    </subcellularLocation>
</comment>
<feature type="transmembrane region" description="Helical" evidence="12">
    <location>
        <begin position="581"/>
        <end position="603"/>
    </location>
</feature>
<comment type="caution">
    <text evidence="14">The sequence shown here is derived from an EMBL/GenBank/DDBJ whole genome shotgun (WGS) entry which is preliminary data.</text>
</comment>
<evidence type="ECO:0000256" key="2">
    <source>
        <dbReference type="ARBA" id="ARBA00022448"/>
    </source>
</evidence>
<dbReference type="PANTHER" id="PTHR42798:SF6">
    <property type="entry name" value="CELL DIVISION ATP-BINDING PROTEIN FTSE"/>
    <property type="match status" value="1"/>
</dbReference>
<comment type="similarity">
    <text evidence="11">Belongs to the ABC transporter superfamily. Macrolide exporter (TC 3.A.1.122) family.</text>
</comment>
<dbReference type="InterPro" id="IPR003439">
    <property type="entry name" value="ABC_transporter-like_ATP-bd"/>
</dbReference>
<proteinExistence type="inferred from homology"/>
<dbReference type="InterPro" id="IPR025857">
    <property type="entry name" value="MacB_PCD"/>
</dbReference>
<evidence type="ECO:0000313" key="14">
    <source>
        <dbReference type="EMBL" id="KRO27829.1"/>
    </source>
</evidence>
<keyword evidence="5 12" id="KW-0812">Transmembrane</keyword>
<name>A0A0R2NQB4_9LACO</name>